<evidence type="ECO:0000256" key="1">
    <source>
        <dbReference type="SAM" id="Phobius"/>
    </source>
</evidence>
<keyword evidence="1" id="KW-0812">Transmembrane</keyword>
<sequence length="56" mass="6566">MKAIVTFTEMFVKDVNKENSVIVELFGRIVNVLFKIFLSAGIPYFIYLLLEFSNRF</sequence>
<feature type="transmembrane region" description="Helical" evidence="1">
    <location>
        <begin position="29"/>
        <end position="50"/>
    </location>
</feature>
<accession>A0ABU0FQ08</accession>
<evidence type="ECO:0000313" key="3">
    <source>
        <dbReference type="Proteomes" id="UP001242313"/>
    </source>
</evidence>
<keyword evidence="3" id="KW-1185">Reference proteome</keyword>
<comment type="caution">
    <text evidence="2">The sequence shown here is derived from an EMBL/GenBank/DDBJ whole genome shotgun (WGS) entry which is preliminary data.</text>
</comment>
<dbReference type="RefSeq" id="WP_157841630.1">
    <property type="nucleotide sequence ID" value="NZ_JAUSUN010000001.1"/>
</dbReference>
<proteinExistence type="predicted"/>
<name>A0ABU0FQ08_9BACI</name>
<evidence type="ECO:0000313" key="2">
    <source>
        <dbReference type="EMBL" id="MDQ0411982.1"/>
    </source>
</evidence>
<dbReference type="EMBL" id="JAUSUN010000001">
    <property type="protein sequence ID" value="MDQ0411982.1"/>
    <property type="molecule type" value="Genomic_DNA"/>
</dbReference>
<dbReference type="Proteomes" id="UP001242313">
    <property type="component" value="Unassembled WGS sequence"/>
</dbReference>
<keyword evidence="1" id="KW-1133">Transmembrane helix</keyword>
<keyword evidence="1" id="KW-0472">Membrane</keyword>
<organism evidence="2 3">
    <name type="scientific">Mesobacillus stamsii</name>
    <dbReference type="NCBI Taxonomy" id="225347"/>
    <lineage>
        <taxon>Bacteria</taxon>
        <taxon>Bacillati</taxon>
        <taxon>Bacillota</taxon>
        <taxon>Bacilli</taxon>
        <taxon>Bacillales</taxon>
        <taxon>Bacillaceae</taxon>
        <taxon>Mesobacillus</taxon>
    </lineage>
</organism>
<protein>
    <submittedName>
        <fullName evidence="2">Uncharacterized protein</fullName>
    </submittedName>
</protein>
<gene>
    <name evidence="2" type="ORF">J2S25_000160</name>
</gene>
<reference evidence="2 3" key="1">
    <citation type="submission" date="2023-07" db="EMBL/GenBank/DDBJ databases">
        <title>Genomic Encyclopedia of Type Strains, Phase IV (KMG-IV): sequencing the most valuable type-strain genomes for metagenomic binning, comparative biology and taxonomic classification.</title>
        <authorList>
            <person name="Goeker M."/>
        </authorList>
    </citation>
    <scope>NUCLEOTIDE SEQUENCE [LARGE SCALE GENOMIC DNA]</scope>
    <source>
        <strain evidence="2 3">DSM 19598</strain>
    </source>
</reference>